<accession>A0A7X1B7G8</accession>
<gene>
    <name evidence="2" type="ORF">H5P27_12990</name>
</gene>
<sequence length="55" mass="5944">MAEEKKSKSTSSNNTKPAKASTAAKSDGRNGKGDAPRNCFSDTYRSNFDGIDWSK</sequence>
<keyword evidence="3" id="KW-1185">Reference proteome</keyword>
<feature type="compositionally biased region" description="Basic and acidic residues" evidence="1">
    <location>
        <begin position="26"/>
        <end position="35"/>
    </location>
</feature>
<dbReference type="RefSeq" id="WP_185660829.1">
    <property type="nucleotide sequence ID" value="NZ_CAWPOO010000012.1"/>
</dbReference>
<dbReference type="Proteomes" id="UP000526501">
    <property type="component" value="Unassembled WGS sequence"/>
</dbReference>
<feature type="compositionally biased region" description="Low complexity" evidence="1">
    <location>
        <begin position="9"/>
        <end position="25"/>
    </location>
</feature>
<evidence type="ECO:0000313" key="3">
    <source>
        <dbReference type="Proteomes" id="UP000526501"/>
    </source>
</evidence>
<evidence type="ECO:0000256" key="1">
    <source>
        <dbReference type="SAM" id="MobiDB-lite"/>
    </source>
</evidence>
<reference evidence="2 3" key="1">
    <citation type="submission" date="2020-07" db="EMBL/GenBank/DDBJ databases">
        <authorList>
            <person name="Feng X."/>
        </authorList>
    </citation>
    <scope>NUCLEOTIDE SEQUENCE [LARGE SCALE GENOMIC DNA]</scope>
    <source>
        <strain evidence="2 3">JCM23202</strain>
    </source>
</reference>
<comment type="caution">
    <text evidence="2">The sequence shown here is derived from an EMBL/GenBank/DDBJ whole genome shotgun (WGS) entry which is preliminary data.</text>
</comment>
<organism evidence="2 3">
    <name type="scientific">Pelagicoccus albus</name>
    <dbReference type="NCBI Taxonomy" id="415222"/>
    <lineage>
        <taxon>Bacteria</taxon>
        <taxon>Pseudomonadati</taxon>
        <taxon>Verrucomicrobiota</taxon>
        <taxon>Opitutia</taxon>
        <taxon>Puniceicoccales</taxon>
        <taxon>Pelagicoccaceae</taxon>
        <taxon>Pelagicoccus</taxon>
    </lineage>
</organism>
<proteinExistence type="predicted"/>
<evidence type="ECO:0000313" key="2">
    <source>
        <dbReference type="EMBL" id="MBC2606962.1"/>
    </source>
</evidence>
<protein>
    <submittedName>
        <fullName evidence="2">Uncharacterized protein</fullName>
    </submittedName>
</protein>
<feature type="region of interest" description="Disordered" evidence="1">
    <location>
        <begin position="1"/>
        <end position="55"/>
    </location>
</feature>
<name>A0A7X1B7G8_9BACT</name>
<dbReference type="EMBL" id="JACHVC010000012">
    <property type="protein sequence ID" value="MBC2606962.1"/>
    <property type="molecule type" value="Genomic_DNA"/>
</dbReference>
<dbReference type="AlphaFoldDB" id="A0A7X1B7G8"/>